<dbReference type="KEGG" id="vg:35382712"/>
<accession>A0A2I2L5K7</accession>
<sequence length="155" mass="18576">MYKMSRYQDTYDLYSNEQFVPCSNIYIKYYTNTNNKDTLSYLEREFNDKFHIYNNDSTISNENDVLIGLDNNLNYVIYYNICSNNRINDIFRNTREATRDKIIRVANQMSRLIHNTEVVILDNINIGLQAYNMNLRIKRKNNLMYDNGVINLSYQ</sequence>
<name>A0A2I2L5K7_9VIRU</name>
<dbReference type="RefSeq" id="YP_009449082.1">
    <property type="nucleotide sequence ID" value="NC_036594.1"/>
</dbReference>
<gene>
    <name evidence="1" type="ORF">ORPV_876</name>
</gene>
<dbReference type="GeneID" id="35382712"/>
<evidence type="ECO:0000313" key="1">
    <source>
        <dbReference type="EMBL" id="SNW62780.1"/>
    </source>
</evidence>
<dbReference type="EMBL" id="LT906555">
    <property type="protein sequence ID" value="SNW62780.1"/>
    <property type="molecule type" value="Genomic_DNA"/>
</dbReference>
<organism evidence="1">
    <name type="scientific">Orpheovirus IHUMI-LCC2</name>
    <dbReference type="NCBI Taxonomy" id="2023057"/>
    <lineage>
        <taxon>Viruses</taxon>
        <taxon>Varidnaviria</taxon>
        <taxon>Bamfordvirae</taxon>
        <taxon>Nucleocytoviricota</taxon>
        <taxon>Megaviricetes</taxon>
        <taxon>Pimascovirales</taxon>
        <taxon>Ocovirineae</taxon>
        <taxon>Orpheoviridae</taxon>
        <taxon>Alphaorpheovirus</taxon>
        <taxon>Alphaorpheovirus massiliense</taxon>
    </lineage>
</organism>
<keyword evidence="2" id="KW-1185">Reference proteome</keyword>
<evidence type="ECO:0000313" key="2">
    <source>
        <dbReference type="Proteomes" id="UP000236316"/>
    </source>
</evidence>
<protein>
    <submittedName>
        <fullName evidence="1">Uncharacterized protein</fullName>
    </submittedName>
</protein>
<dbReference type="Proteomes" id="UP000236316">
    <property type="component" value="Segment"/>
</dbReference>
<proteinExistence type="predicted"/>
<reference evidence="1" key="1">
    <citation type="submission" date="2017-08" db="EMBL/GenBank/DDBJ databases">
        <authorList>
            <consortium name="Urmite Genomes"/>
        </authorList>
    </citation>
    <scope>NUCLEOTIDE SEQUENCE [LARGE SCALE GENOMIC DNA]</scope>
    <source>
        <strain evidence="1">IHUMI-LCC2</strain>
    </source>
</reference>